<evidence type="ECO:0000313" key="2">
    <source>
        <dbReference type="EMBL" id="QDA30361.1"/>
    </source>
</evidence>
<feature type="transmembrane region" description="Helical" evidence="1">
    <location>
        <begin position="42"/>
        <end position="66"/>
    </location>
</feature>
<keyword evidence="3" id="KW-1185">Reference proteome</keyword>
<keyword evidence="1" id="KW-0812">Transmembrane</keyword>
<reference evidence="2 3" key="1">
    <citation type="submission" date="2019-06" db="EMBL/GenBank/DDBJ databases">
        <title>Thermococcus indicus sp. nov., a Fe(III)-reducing hyperthermophilic archaeon isolated from the Onnuri vent field of the Central Indian Ocean ridge.</title>
        <authorList>
            <person name="Lim J.K."/>
            <person name="Kim Y.J."/>
            <person name="Kwon K.K."/>
        </authorList>
    </citation>
    <scope>NUCLEOTIDE SEQUENCE [LARGE SCALE GENOMIC DNA]</scope>
    <source>
        <strain evidence="2 3">IOH1</strain>
    </source>
</reference>
<evidence type="ECO:0008006" key="4">
    <source>
        <dbReference type="Google" id="ProtNLM"/>
    </source>
</evidence>
<keyword evidence="1" id="KW-1133">Transmembrane helix</keyword>
<proteinExistence type="predicted"/>
<dbReference type="KEGG" id="tic:FH039_00265"/>
<dbReference type="OrthoDB" id="101718at2157"/>
<evidence type="ECO:0000256" key="1">
    <source>
        <dbReference type="SAM" id="Phobius"/>
    </source>
</evidence>
<dbReference type="EMBL" id="CP040846">
    <property type="protein sequence ID" value="QDA30361.1"/>
    <property type="molecule type" value="Genomic_DNA"/>
</dbReference>
<feature type="transmembrane region" description="Helical" evidence="1">
    <location>
        <begin position="7"/>
        <end position="30"/>
    </location>
</feature>
<dbReference type="RefSeq" id="WP_139679759.1">
    <property type="nucleotide sequence ID" value="NZ_CP040846.1"/>
</dbReference>
<gene>
    <name evidence="2" type="ORF">FH039_00265</name>
</gene>
<dbReference type="AlphaFoldDB" id="A0A4Y5SJX2"/>
<feature type="transmembrane region" description="Helical" evidence="1">
    <location>
        <begin position="78"/>
        <end position="98"/>
    </location>
</feature>
<sequence length="99" mass="10987">MDEESAIIVAIVVFLVLLSPILLYWTVAFLDTSGIDRHLPGTLFIAVSALVPVLIVSLLSFLVMRHYNKPPGWIRKKLAFLAVFLFAALFMLLSMLGVV</sequence>
<keyword evidence="1" id="KW-0472">Membrane</keyword>
<dbReference type="GeneID" id="40473571"/>
<protein>
    <recommendedName>
        <fullName evidence="4">Transmembrane protein</fullName>
    </recommendedName>
</protein>
<accession>A0A4Y5SJX2</accession>
<dbReference type="Proteomes" id="UP000306007">
    <property type="component" value="Chromosome"/>
</dbReference>
<organism evidence="2 3">
    <name type="scientific">Thermococcus indicus</name>
    <dbReference type="NCBI Taxonomy" id="2586643"/>
    <lineage>
        <taxon>Archaea</taxon>
        <taxon>Methanobacteriati</taxon>
        <taxon>Methanobacteriota</taxon>
        <taxon>Thermococci</taxon>
        <taxon>Thermococcales</taxon>
        <taxon>Thermococcaceae</taxon>
        <taxon>Thermococcus</taxon>
    </lineage>
</organism>
<name>A0A4Y5SJX2_9EURY</name>
<evidence type="ECO:0000313" key="3">
    <source>
        <dbReference type="Proteomes" id="UP000306007"/>
    </source>
</evidence>